<reference evidence="3" key="1">
    <citation type="journal article" date="2016" name="Nature">
        <title>The genome of the seagrass Zostera marina reveals angiosperm adaptation to the sea.</title>
        <authorList>
            <person name="Olsen J.L."/>
            <person name="Rouze P."/>
            <person name="Verhelst B."/>
            <person name="Lin Y.-C."/>
            <person name="Bayer T."/>
            <person name="Collen J."/>
            <person name="Dattolo E."/>
            <person name="De Paoli E."/>
            <person name="Dittami S."/>
            <person name="Maumus F."/>
            <person name="Michel G."/>
            <person name="Kersting A."/>
            <person name="Lauritano C."/>
            <person name="Lohaus R."/>
            <person name="Toepel M."/>
            <person name="Tonon T."/>
            <person name="Vanneste K."/>
            <person name="Amirebrahimi M."/>
            <person name="Brakel J."/>
            <person name="Bostroem C."/>
            <person name="Chovatia M."/>
            <person name="Grimwood J."/>
            <person name="Jenkins J.W."/>
            <person name="Jueterbock A."/>
            <person name="Mraz A."/>
            <person name="Stam W.T."/>
            <person name="Tice H."/>
            <person name="Bornberg-Bauer E."/>
            <person name="Green P.J."/>
            <person name="Pearson G.A."/>
            <person name="Procaccini G."/>
            <person name="Duarte C.M."/>
            <person name="Schmutz J."/>
            <person name="Reusch T.B.H."/>
            <person name="Van de Peer Y."/>
        </authorList>
    </citation>
    <scope>NUCLEOTIDE SEQUENCE [LARGE SCALE GENOMIC DNA]</scope>
    <source>
        <strain evidence="3">cv. Finnish</strain>
    </source>
</reference>
<protein>
    <recommendedName>
        <fullName evidence="1">FAR1 domain-containing protein</fullName>
    </recommendedName>
</protein>
<evidence type="ECO:0000259" key="1">
    <source>
        <dbReference type="Pfam" id="PF03101"/>
    </source>
</evidence>
<dbReference type="InterPro" id="IPR004330">
    <property type="entry name" value="FAR1_DNA_bnd_dom"/>
</dbReference>
<comment type="caution">
    <text evidence="2">The sequence shown here is derived from an EMBL/GenBank/DDBJ whole genome shotgun (WGS) entry which is preliminary data.</text>
</comment>
<accession>A0A0K9PDZ4</accession>
<gene>
    <name evidence="2" type="ORF">ZOSMA_275G00120</name>
</gene>
<dbReference type="AlphaFoldDB" id="A0A0K9PDZ4"/>
<dbReference type="Proteomes" id="UP000036987">
    <property type="component" value="Unassembled WGS sequence"/>
</dbReference>
<dbReference type="Pfam" id="PF03101">
    <property type="entry name" value="FAR1"/>
    <property type="match status" value="1"/>
</dbReference>
<evidence type="ECO:0000313" key="2">
    <source>
        <dbReference type="EMBL" id="KMZ67179.1"/>
    </source>
</evidence>
<proteinExistence type="predicted"/>
<organism evidence="2 3">
    <name type="scientific">Zostera marina</name>
    <name type="common">Eelgrass</name>
    <dbReference type="NCBI Taxonomy" id="29655"/>
    <lineage>
        <taxon>Eukaryota</taxon>
        <taxon>Viridiplantae</taxon>
        <taxon>Streptophyta</taxon>
        <taxon>Embryophyta</taxon>
        <taxon>Tracheophyta</taxon>
        <taxon>Spermatophyta</taxon>
        <taxon>Magnoliopsida</taxon>
        <taxon>Liliopsida</taxon>
        <taxon>Zosteraceae</taxon>
        <taxon>Zostera</taxon>
    </lineage>
</organism>
<sequence>MSQNSLNVIDQSSPLPQHVIKPQNTIHFSPNSFSIYITPPPYRLVHAQPLNPPIERSRPPCNVSLDIYSIQPEKSFDCISQYCHEISLDVDCNAECSKNNDFSVSPNATYQTINGPNHFHETPLDIRQTPISSENNDVTVLPNTINCTDNASPSFFITKQPTDTNASSDDLNVNSPPFVGQLFSSYSEVVDKYYGYASKVVFSVRLSSTNSTTSKSDGKKILVMRRLLCSKQENVDLLHSVKKGKHRKNPVSRCGCCASIKLKRDDMSEKWIVKNIVLEHIIPSPHHQNYGTFQ</sequence>
<dbReference type="PANTHER" id="PTHR46328">
    <property type="entry name" value="FAR-RED IMPAIRED RESPONSIVE (FAR1) FAMILY PROTEIN-RELATED"/>
    <property type="match status" value="1"/>
</dbReference>
<dbReference type="EMBL" id="LFYR01000926">
    <property type="protein sequence ID" value="KMZ67179.1"/>
    <property type="molecule type" value="Genomic_DNA"/>
</dbReference>
<feature type="domain" description="FAR1" evidence="1">
    <location>
        <begin position="193"/>
        <end position="280"/>
    </location>
</feature>
<keyword evidence="3" id="KW-1185">Reference proteome</keyword>
<evidence type="ECO:0000313" key="3">
    <source>
        <dbReference type="Proteomes" id="UP000036987"/>
    </source>
</evidence>
<name>A0A0K9PDZ4_ZOSMR</name>
<dbReference type="PANTHER" id="PTHR46328:SF30">
    <property type="entry name" value="OS04G0641500 PROTEIN"/>
    <property type="match status" value="1"/>
</dbReference>